<comment type="catalytic activity">
    <reaction evidence="1">
        <text>a 1,2-diacyl-sn-glycero-3-phospho-(1D-myo-inositol) = 1D-myo-inositol 1,2-cyclic phosphate + a 1,2-diacyl-sn-glycerol</text>
        <dbReference type="Rhea" id="RHEA:17093"/>
        <dbReference type="ChEBI" id="CHEBI:17815"/>
        <dbReference type="ChEBI" id="CHEBI:57880"/>
        <dbReference type="ChEBI" id="CHEBI:58484"/>
        <dbReference type="EC" id="4.6.1.13"/>
    </reaction>
</comment>
<dbReference type="GO" id="GO:0008081">
    <property type="term" value="F:phosphoric diester hydrolase activity"/>
    <property type="evidence" value="ECO:0007669"/>
    <property type="project" value="InterPro"/>
</dbReference>
<keyword evidence="7" id="KW-0456">Lyase</keyword>
<name>A0A0T9KPS2_YERKR</name>
<evidence type="ECO:0000259" key="6">
    <source>
        <dbReference type="SMART" id="SM00148"/>
    </source>
</evidence>
<dbReference type="Proteomes" id="UP000045824">
    <property type="component" value="Unassembled WGS sequence"/>
</dbReference>
<dbReference type="InterPro" id="IPR051057">
    <property type="entry name" value="PI-PLC_domain"/>
</dbReference>
<dbReference type="InterPro" id="IPR000909">
    <property type="entry name" value="PLipase_C_PInositol-sp_X_dom"/>
</dbReference>
<dbReference type="CDD" id="cd08586">
    <property type="entry name" value="PI-PLCc_BcPLC_like"/>
    <property type="match status" value="1"/>
</dbReference>
<dbReference type="RefSeq" id="WP_049557610.1">
    <property type="nucleotide sequence ID" value="NZ_CAWMAB010000002.1"/>
</dbReference>
<evidence type="ECO:0000256" key="1">
    <source>
        <dbReference type="ARBA" id="ARBA00001316"/>
    </source>
</evidence>
<dbReference type="AlphaFoldDB" id="A0A0T9KPS2"/>
<reference evidence="7 8" key="1">
    <citation type="submission" date="2015-03" db="EMBL/GenBank/DDBJ databases">
        <authorList>
            <person name="Murphy D."/>
        </authorList>
    </citation>
    <scope>NUCLEOTIDE SEQUENCE [LARGE SCALE GENOMIC DNA]</scope>
    <source>
        <strain evidence="7 8">FCF326</strain>
    </source>
</reference>
<accession>A0A0T9KPS2</accession>
<organism evidence="7 8">
    <name type="scientific">Yersinia kristensenii</name>
    <dbReference type="NCBI Taxonomy" id="28152"/>
    <lineage>
        <taxon>Bacteria</taxon>
        <taxon>Pseudomonadati</taxon>
        <taxon>Pseudomonadota</taxon>
        <taxon>Gammaproteobacteria</taxon>
        <taxon>Enterobacterales</taxon>
        <taxon>Yersiniaceae</taxon>
        <taxon>Yersinia</taxon>
    </lineage>
</organism>
<gene>
    <name evidence="7" type="primary">plc</name>
    <name evidence="7" type="ORF">ERS008491_00623</name>
</gene>
<evidence type="ECO:0000256" key="5">
    <source>
        <dbReference type="ARBA" id="ARBA00030782"/>
    </source>
</evidence>
<dbReference type="GO" id="GO:0004436">
    <property type="term" value="F:phosphatidylinositol diacylglycerol-lyase activity"/>
    <property type="evidence" value="ECO:0007669"/>
    <property type="project" value="UniProtKB-EC"/>
</dbReference>
<dbReference type="PANTHER" id="PTHR13593">
    <property type="match status" value="1"/>
</dbReference>
<evidence type="ECO:0000313" key="7">
    <source>
        <dbReference type="EMBL" id="CNE18861.1"/>
    </source>
</evidence>
<dbReference type="EMBL" id="CPYI01000002">
    <property type="protein sequence ID" value="CNE18861.1"/>
    <property type="molecule type" value="Genomic_DNA"/>
</dbReference>
<evidence type="ECO:0000313" key="8">
    <source>
        <dbReference type="Proteomes" id="UP000045824"/>
    </source>
</evidence>
<feature type="domain" description="Phosphatidylinositol-specific phospholipase C X" evidence="6">
    <location>
        <begin position="12"/>
        <end position="155"/>
    </location>
</feature>
<protein>
    <recommendedName>
        <fullName evidence="3">1-phosphatidylinositol phosphodiesterase</fullName>
        <ecNumber evidence="2">4.6.1.13</ecNumber>
    </recommendedName>
    <alternativeName>
        <fullName evidence="4">Phosphatidylinositol diacylglycerol-lyase</fullName>
    </alternativeName>
    <alternativeName>
        <fullName evidence="5">Phosphatidylinositol-specific phospholipase C</fullName>
    </alternativeName>
</protein>
<dbReference type="PROSITE" id="PS50007">
    <property type="entry name" value="PIPLC_X_DOMAIN"/>
    <property type="match status" value="1"/>
</dbReference>
<sequence>MNMNNWMSRISDSQLLSQISIPGTHDSASFLSNVLGAGFTQTQTWNIREQLDHGIRFLDARCRLINDVFTLHHGAIFLKQQFGGLLTACIDFIKRNPTEFIILSVKQEHTTENSTKGFNKIMRERYIEPNNKLFYLENKIPSVREVRGKIILLRRYSGDKVGIDASHWQDDATFEIKNKGFNIHVQDNYAGYTALSLHFKRKFIEILLRNAQKKRAQDIYINFTSISGLLTPYSGAQGHHLIDGMNVWLCKQYREKQIMGIIVADFVDIQGGAIIKTVVNSNVFV</sequence>
<evidence type="ECO:0000256" key="2">
    <source>
        <dbReference type="ARBA" id="ARBA00012581"/>
    </source>
</evidence>
<dbReference type="Pfam" id="PF00388">
    <property type="entry name" value="PI-PLC-X"/>
    <property type="match status" value="1"/>
</dbReference>
<dbReference type="SUPFAM" id="SSF51695">
    <property type="entry name" value="PLC-like phosphodiesterases"/>
    <property type="match status" value="1"/>
</dbReference>
<evidence type="ECO:0000256" key="3">
    <source>
        <dbReference type="ARBA" id="ARBA00019758"/>
    </source>
</evidence>
<dbReference type="EC" id="4.6.1.13" evidence="2"/>
<dbReference type="SMART" id="SM00148">
    <property type="entry name" value="PLCXc"/>
    <property type="match status" value="1"/>
</dbReference>
<dbReference type="PANTHER" id="PTHR13593:SF113">
    <property type="entry name" value="SI:DKEY-266F7.9"/>
    <property type="match status" value="1"/>
</dbReference>
<dbReference type="GO" id="GO:0006629">
    <property type="term" value="P:lipid metabolic process"/>
    <property type="evidence" value="ECO:0007669"/>
    <property type="project" value="InterPro"/>
</dbReference>
<evidence type="ECO:0000256" key="4">
    <source>
        <dbReference type="ARBA" id="ARBA00030474"/>
    </source>
</evidence>
<dbReference type="InterPro" id="IPR017946">
    <property type="entry name" value="PLC-like_Pdiesterase_TIM-brl"/>
</dbReference>
<dbReference type="Gene3D" id="3.20.20.190">
    <property type="entry name" value="Phosphatidylinositol (PI) phosphodiesterase"/>
    <property type="match status" value="1"/>
</dbReference>
<proteinExistence type="predicted"/>